<keyword evidence="2" id="KW-1185">Reference proteome</keyword>
<dbReference type="InterPro" id="IPR039570">
    <property type="entry name" value="AmiC_PBP1"/>
</dbReference>
<sequence>MSDKPAFTFGVLFSQTGLMSVTEQAHLKGIILAVEEINSKGGVNGRLFEPIILDARSDEEEYARLTIDLLLKQNVNVIFGSCLSSCRKRVLPIIERFNGVLFYPSVYEGFEYSPNVIYGGATPNQMIIPLLDYLVKAERRKYYLLGSDTLFARETNRIVSEFLEESTGSVLGSAYVPLDTPVEGYKSVIRNALKFEPDVLLSTFVGNENKKFYDSCFEDELAGPALKIVSLTMTESELSAIQEEGRAGHLTAAAYFGTEEDTLNQEFLERYRAKFGEDQIPGVYAQTTYAQVKLLARAMEFTYSDSSEDILTALSGLELMAPGGKISLDPETNHTHLRCVIGESRKDGSFEIKWKSRDVIQPDPYLTGYDRILMAKRE</sequence>
<evidence type="ECO:0000313" key="2">
    <source>
        <dbReference type="Proteomes" id="UP001161409"/>
    </source>
</evidence>
<reference evidence="1" key="1">
    <citation type="journal article" date="2014" name="Int. J. Syst. Evol. Microbiol.">
        <title>Complete genome of a new Firmicutes species belonging to the dominant human colonic microbiota ('Ruminococcus bicirculans') reveals two chromosomes and a selective capacity to utilize plant glucans.</title>
        <authorList>
            <consortium name="NISC Comparative Sequencing Program"/>
            <person name="Wegmann U."/>
            <person name="Louis P."/>
            <person name="Goesmann A."/>
            <person name="Henrissat B."/>
            <person name="Duncan S.H."/>
            <person name="Flint H.J."/>
        </authorList>
    </citation>
    <scope>NUCLEOTIDE SEQUENCE</scope>
    <source>
        <strain evidence="1">NBRC 103408</strain>
    </source>
</reference>
<dbReference type="SUPFAM" id="SSF53822">
    <property type="entry name" value="Periplasmic binding protein-like I"/>
    <property type="match status" value="1"/>
</dbReference>
<comment type="caution">
    <text evidence="1">The sequence shown here is derived from an EMBL/GenBank/DDBJ whole genome shotgun (WGS) entry which is preliminary data.</text>
</comment>
<dbReference type="InterPro" id="IPR028082">
    <property type="entry name" value="Peripla_BP_I"/>
</dbReference>
<dbReference type="RefSeq" id="WP_169562140.1">
    <property type="nucleotide sequence ID" value="NZ_BSNF01000007.1"/>
</dbReference>
<name>A0ABQ5U3W9_9PROT</name>
<organism evidence="1 2">
    <name type="scientific">Sneathiella chinensis</name>
    <dbReference type="NCBI Taxonomy" id="349750"/>
    <lineage>
        <taxon>Bacteria</taxon>
        <taxon>Pseudomonadati</taxon>
        <taxon>Pseudomonadota</taxon>
        <taxon>Alphaproteobacteria</taxon>
        <taxon>Sneathiellales</taxon>
        <taxon>Sneathiellaceae</taxon>
        <taxon>Sneathiella</taxon>
    </lineage>
</organism>
<reference evidence="1" key="2">
    <citation type="submission" date="2023-01" db="EMBL/GenBank/DDBJ databases">
        <title>Draft genome sequence of Sneathiella chinensis strain NBRC 103408.</title>
        <authorList>
            <person name="Sun Q."/>
            <person name="Mori K."/>
        </authorList>
    </citation>
    <scope>NUCLEOTIDE SEQUENCE</scope>
    <source>
        <strain evidence="1">NBRC 103408</strain>
    </source>
</reference>
<evidence type="ECO:0000313" key="1">
    <source>
        <dbReference type="EMBL" id="GLQ06772.1"/>
    </source>
</evidence>
<dbReference type="CDD" id="cd06357">
    <property type="entry name" value="PBP1_AmiC"/>
    <property type="match status" value="1"/>
</dbReference>
<dbReference type="Proteomes" id="UP001161409">
    <property type="component" value="Unassembled WGS sequence"/>
</dbReference>
<accession>A0ABQ5U3W9</accession>
<dbReference type="PANTHER" id="PTHR47628:SF1">
    <property type="entry name" value="ALIPHATIC AMIDASE EXPRESSION-REGULATING PROTEIN"/>
    <property type="match status" value="1"/>
</dbReference>
<dbReference type="PANTHER" id="PTHR47628">
    <property type="match status" value="1"/>
</dbReference>
<proteinExistence type="predicted"/>
<evidence type="ECO:0008006" key="3">
    <source>
        <dbReference type="Google" id="ProtNLM"/>
    </source>
</evidence>
<gene>
    <name evidence="1" type="ORF">GCM10007924_19930</name>
</gene>
<protein>
    <recommendedName>
        <fullName evidence="3">Amino acid ABC transporter substrate-binding protein</fullName>
    </recommendedName>
</protein>
<dbReference type="Gene3D" id="3.40.50.2300">
    <property type="match status" value="2"/>
</dbReference>
<dbReference type="EMBL" id="BSNF01000007">
    <property type="protein sequence ID" value="GLQ06772.1"/>
    <property type="molecule type" value="Genomic_DNA"/>
</dbReference>
<dbReference type="Pfam" id="PF13433">
    <property type="entry name" value="Peripla_BP_5"/>
    <property type="match status" value="1"/>
</dbReference>